<evidence type="ECO:0000313" key="2">
    <source>
        <dbReference type="Proteomes" id="UP001500067"/>
    </source>
</evidence>
<accession>A0ABP8NNS5</accession>
<dbReference type="EMBL" id="BAABFA010000019">
    <property type="protein sequence ID" value="GAA4468521.1"/>
    <property type="molecule type" value="Genomic_DNA"/>
</dbReference>
<name>A0ABP8NNS5_9BACT</name>
<dbReference type="RefSeq" id="WP_345083960.1">
    <property type="nucleotide sequence ID" value="NZ_BAABFA010000019.1"/>
</dbReference>
<protein>
    <submittedName>
        <fullName evidence="1">Uncharacterized protein</fullName>
    </submittedName>
</protein>
<proteinExistence type="predicted"/>
<reference evidence="2" key="1">
    <citation type="journal article" date="2019" name="Int. J. Syst. Evol. Microbiol.">
        <title>The Global Catalogue of Microorganisms (GCM) 10K type strain sequencing project: providing services to taxonomists for standard genome sequencing and annotation.</title>
        <authorList>
            <consortium name="The Broad Institute Genomics Platform"/>
            <consortium name="The Broad Institute Genome Sequencing Center for Infectious Disease"/>
            <person name="Wu L."/>
            <person name="Ma J."/>
        </authorList>
    </citation>
    <scope>NUCLEOTIDE SEQUENCE [LARGE SCALE GENOMIC DNA]</scope>
    <source>
        <strain evidence="2">JCM 32105</strain>
    </source>
</reference>
<dbReference type="Proteomes" id="UP001500067">
    <property type="component" value="Unassembled WGS sequence"/>
</dbReference>
<gene>
    <name evidence="1" type="ORF">GCM10023093_26260</name>
</gene>
<evidence type="ECO:0000313" key="1">
    <source>
        <dbReference type="EMBL" id="GAA4468521.1"/>
    </source>
</evidence>
<sequence>MSHLRQTRIPVALGILGASLLFYVSILLIVGSRLAIAAVNEEMSYSRQFFKRHFTDEQGVRRGSLWQQMSELLRRSLSQKKTIQKETPTEQK</sequence>
<comment type="caution">
    <text evidence="1">The sequence shown here is derived from an EMBL/GenBank/DDBJ whole genome shotgun (WGS) entry which is preliminary data.</text>
</comment>
<organism evidence="1 2">
    <name type="scientific">Nemorincola caseinilytica</name>
    <dbReference type="NCBI Taxonomy" id="2054315"/>
    <lineage>
        <taxon>Bacteria</taxon>
        <taxon>Pseudomonadati</taxon>
        <taxon>Bacteroidota</taxon>
        <taxon>Chitinophagia</taxon>
        <taxon>Chitinophagales</taxon>
        <taxon>Chitinophagaceae</taxon>
        <taxon>Nemorincola</taxon>
    </lineage>
</organism>
<keyword evidence="2" id="KW-1185">Reference proteome</keyword>